<evidence type="ECO:0000313" key="3">
    <source>
        <dbReference type="Proteomes" id="UP001167919"/>
    </source>
</evidence>
<gene>
    <name evidence="2" type="ORF">EVC35_01605</name>
</gene>
<accession>A0AAJ1R7Z7</accession>
<keyword evidence="1" id="KW-0175">Coiled coil</keyword>
<organism evidence="2 3">
    <name type="scientific">Oenococcus sicerae</name>
    <dbReference type="NCBI Taxonomy" id="2203724"/>
    <lineage>
        <taxon>Bacteria</taxon>
        <taxon>Bacillati</taxon>
        <taxon>Bacillota</taxon>
        <taxon>Bacilli</taxon>
        <taxon>Lactobacillales</taxon>
        <taxon>Lactobacillaceae</taxon>
        <taxon>Oenococcus</taxon>
    </lineage>
</organism>
<sequence>MAKETDVRATSDNQIHLLKNLIDSKVTYLLTMNKAIADHDDALIYELLDSARYNEQVRQWPHADPNNFLSSMTETFQPDLAAFLSAKLIDFIHENFPFLIFKEIKTGVFEIVFGTWPSARTFGLLDIIRVAFIFNDSEMNQLKAFMDDPQTSKEQDLQITELHQANKIYAEKGLASVKKDIDNNKLEIIQLEKNRAILQLECEQIEKYFGSFQHFVDQADHLYTDYLTSF</sequence>
<reference evidence="2" key="1">
    <citation type="submission" date="2019-01" db="EMBL/GenBank/DDBJ databases">
        <title>Oenococcus sicerae UCMA17102.</title>
        <authorList>
            <person name="Cousin F.J."/>
            <person name="Le Guellec R."/>
            <person name="Cretenet M."/>
        </authorList>
    </citation>
    <scope>NUCLEOTIDE SEQUENCE</scope>
    <source>
        <strain evidence="2">UCMA17102</strain>
    </source>
</reference>
<evidence type="ECO:0000313" key="2">
    <source>
        <dbReference type="EMBL" id="MDN6899703.1"/>
    </source>
</evidence>
<protein>
    <submittedName>
        <fullName evidence="2">Uncharacterized protein</fullName>
    </submittedName>
</protein>
<comment type="caution">
    <text evidence="2">The sequence shown here is derived from an EMBL/GenBank/DDBJ whole genome shotgun (WGS) entry which is preliminary data.</text>
</comment>
<proteinExistence type="predicted"/>
<dbReference type="Proteomes" id="UP001167919">
    <property type="component" value="Unassembled WGS sequence"/>
</dbReference>
<dbReference type="EMBL" id="SDWY01000001">
    <property type="protein sequence ID" value="MDN6899703.1"/>
    <property type="molecule type" value="Genomic_DNA"/>
</dbReference>
<name>A0AAJ1R7Z7_9LACO</name>
<dbReference type="RefSeq" id="WP_301710940.1">
    <property type="nucleotide sequence ID" value="NZ_SDWY01000001.1"/>
</dbReference>
<evidence type="ECO:0000256" key="1">
    <source>
        <dbReference type="SAM" id="Coils"/>
    </source>
</evidence>
<dbReference type="AlphaFoldDB" id="A0AAJ1R7Z7"/>
<feature type="coiled-coil region" evidence="1">
    <location>
        <begin position="174"/>
        <end position="208"/>
    </location>
</feature>